<dbReference type="AlphaFoldDB" id="A0A7Y9FL85"/>
<dbReference type="Proteomes" id="UP000517753">
    <property type="component" value="Unassembled WGS sequence"/>
</dbReference>
<organism evidence="1 2">
    <name type="scientific">Sphingomonas melonis</name>
    <dbReference type="NCBI Taxonomy" id="152682"/>
    <lineage>
        <taxon>Bacteria</taxon>
        <taxon>Pseudomonadati</taxon>
        <taxon>Pseudomonadota</taxon>
        <taxon>Alphaproteobacteria</taxon>
        <taxon>Sphingomonadales</taxon>
        <taxon>Sphingomonadaceae</taxon>
        <taxon>Sphingomonas</taxon>
    </lineage>
</organism>
<comment type="caution">
    <text evidence="1">The sequence shown here is derived from an EMBL/GenBank/DDBJ whole genome shotgun (WGS) entry which is preliminary data.</text>
</comment>
<dbReference type="RefSeq" id="WP_257015224.1">
    <property type="nucleotide sequence ID" value="NZ_JACCBY010000001.1"/>
</dbReference>
<dbReference type="EMBL" id="JACCBY010000001">
    <property type="protein sequence ID" value="NYD89173.1"/>
    <property type="molecule type" value="Genomic_DNA"/>
</dbReference>
<protein>
    <submittedName>
        <fullName evidence="1">Uncharacterized protein</fullName>
    </submittedName>
</protein>
<gene>
    <name evidence="1" type="ORF">HD841_000942</name>
</gene>
<sequence>MDVDVADRPTKPIARGIVVLDPLAEDAPTDRQVVTTDRAICRVALVAAEAGARFQRDGNPRDAMSWMLAPRRVFDGGSAMEACLRRDACERGVLVHGLGLGLDVEREPVDALLADDDDEEFDDAESEYLYGADDGAAGRADRSRSVRSTRLRLYTATLVDTRDNVMVQAFHASMARNIYEVRARLTGRFGPDLAAVADIRPGIHRASPVVVALVSDAVVELIRRMQRDHASPAAPTFAVDIQQCIQA</sequence>
<reference evidence="1 2" key="1">
    <citation type="submission" date="2020-07" db="EMBL/GenBank/DDBJ databases">
        <authorList>
            <person name="Partida-Martinez L."/>
            <person name="Huntemann M."/>
            <person name="Clum A."/>
            <person name="Wang J."/>
            <person name="Palaniappan K."/>
            <person name="Ritter S."/>
            <person name="Chen I.-M."/>
            <person name="Stamatis D."/>
            <person name="Reddy T."/>
            <person name="O'Malley R."/>
            <person name="Daum C."/>
            <person name="Shapiro N."/>
            <person name="Ivanova N."/>
            <person name="Kyrpides N."/>
            <person name="Woyke T."/>
        </authorList>
    </citation>
    <scope>NUCLEOTIDE SEQUENCE [LARGE SCALE GENOMIC DNA]</scope>
    <source>
        <strain evidence="1 2">AS2.3</strain>
    </source>
</reference>
<proteinExistence type="predicted"/>
<evidence type="ECO:0000313" key="1">
    <source>
        <dbReference type="EMBL" id="NYD89173.1"/>
    </source>
</evidence>
<evidence type="ECO:0000313" key="2">
    <source>
        <dbReference type="Proteomes" id="UP000517753"/>
    </source>
</evidence>
<reference evidence="1 2" key="2">
    <citation type="submission" date="2020-08" db="EMBL/GenBank/DDBJ databases">
        <title>The Agave Microbiome: Exploring the role of microbial communities in plant adaptations to desert environments.</title>
        <authorList>
            <person name="Partida-Martinez L.P."/>
        </authorList>
    </citation>
    <scope>NUCLEOTIDE SEQUENCE [LARGE SCALE GENOMIC DNA]</scope>
    <source>
        <strain evidence="1 2">AS2.3</strain>
    </source>
</reference>
<keyword evidence="2" id="KW-1185">Reference proteome</keyword>
<accession>A0A7Y9FL85</accession>
<name>A0A7Y9FL85_9SPHN</name>